<evidence type="ECO:0000256" key="3">
    <source>
        <dbReference type="ARBA" id="ARBA00010780"/>
    </source>
</evidence>
<dbReference type="AlphaFoldDB" id="K0KR95"/>
<evidence type="ECO:0000256" key="5">
    <source>
        <dbReference type="ARBA" id="ARBA00022475"/>
    </source>
</evidence>
<organism evidence="13 14">
    <name type="scientific">Wickerhamomyces ciferrii (strain ATCC 14091 / BCRC 22168 / CBS 111 / JCM 3599 / NBRC 0793 / NRRL Y-1031 F-60-10)</name>
    <name type="common">Yeast</name>
    <name type="synonym">Pichia ciferrii</name>
    <dbReference type="NCBI Taxonomy" id="1206466"/>
    <lineage>
        <taxon>Eukaryota</taxon>
        <taxon>Fungi</taxon>
        <taxon>Dikarya</taxon>
        <taxon>Ascomycota</taxon>
        <taxon>Saccharomycotina</taxon>
        <taxon>Saccharomycetes</taxon>
        <taxon>Phaffomycetales</taxon>
        <taxon>Wickerhamomycetaceae</taxon>
        <taxon>Wickerhamomyces</taxon>
    </lineage>
</organism>
<evidence type="ECO:0000256" key="8">
    <source>
        <dbReference type="ARBA" id="ARBA00022989"/>
    </source>
</evidence>
<dbReference type="InterPro" id="IPR026777">
    <property type="entry name" value="PRM1"/>
</dbReference>
<dbReference type="PANTHER" id="PTHR31030:SF1">
    <property type="entry name" value="PLASMA MEMBRANE FUSION PROTEIN PRM1"/>
    <property type="match status" value="1"/>
</dbReference>
<evidence type="ECO:0000256" key="12">
    <source>
        <dbReference type="SAM" id="MobiDB-lite"/>
    </source>
</evidence>
<keyword evidence="7 11" id="KW-0184">Conjugation</keyword>
<dbReference type="eggNOG" id="ENOG502QRP5">
    <property type="taxonomic scope" value="Eukaryota"/>
</dbReference>
<evidence type="ECO:0000256" key="10">
    <source>
        <dbReference type="ARBA" id="ARBA00023180"/>
    </source>
</evidence>
<dbReference type="STRING" id="1206466.K0KR95"/>
<reference evidence="13 14" key="1">
    <citation type="journal article" date="2012" name="Eukaryot. Cell">
        <title>Draft genome sequence of Wickerhamomyces ciferrii NRRL Y-1031 F-60-10.</title>
        <authorList>
            <person name="Schneider J."/>
            <person name="Andrea H."/>
            <person name="Blom J."/>
            <person name="Jaenicke S."/>
            <person name="Ruckert C."/>
            <person name="Schorsch C."/>
            <person name="Szczepanowski R."/>
            <person name="Farwick M."/>
            <person name="Goesmann A."/>
            <person name="Puhler A."/>
            <person name="Schaffer S."/>
            <person name="Tauch A."/>
            <person name="Kohler T."/>
            <person name="Brinkrolf K."/>
        </authorList>
    </citation>
    <scope>NUCLEOTIDE SEQUENCE [LARGE SCALE GENOMIC DNA]</scope>
    <source>
        <strain evidence="14">ATCC 14091 / BCRC 22168 / CBS 111 / JCM 3599 / NBRC 0793 / NRRL Y-1031 F-60-10</strain>
    </source>
</reference>
<feature type="region of interest" description="Disordered" evidence="12">
    <location>
        <begin position="651"/>
        <end position="672"/>
    </location>
</feature>
<evidence type="ECO:0000256" key="11">
    <source>
        <dbReference type="RuleBase" id="RU366035"/>
    </source>
</evidence>
<dbReference type="InParanoid" id="K0KR95"/>
<keyword evidence="10" id="KW-0325">Glycoprotein</keyword>
<evidence type="ECO:0000256" key="6">
    <source>
        <dbReference type="ARBA" id="ARBA00022692"/>
    </source>
</evidence>
<evidence type="ECO:0000256" key="2">
    <source>
        <dbReference type="ARBA" id="ARBA00004651"/>
    </source>
</evidence>
<evidence type="ECO:0000313" key="14">
    <source>
        <dbReference type="Proteomes" id="UP000009328"/>
    </source>
</evidence>
<dbReference type="PANTHER" id="PTHR31030">
    <property type="entry name" value="PLASMA MEMBRANE FUSION PROTEIN PRM1"/>
    <property type="match status" value="1"/>
</dbReference>
<feature type="region of interest" description="Disordered" evidence="12">
    <location>
        <begin position="685"/>
        <end position="728"/>
    </location>
</feature>
<keyword evidence="9 11" id="KW-0472">Membrane</keyword>
<comment type="similarity">
    <text evidence="3 11">Belongs to the PRM1 family.</text>
</comment>
<dbReference type="GO" id="GO:0043332">
    <property type="term" value="C:mating projection tip"/>
    <property type="evidence" value="ECO:0007669"/>
    <property type="project" value="UniProtKB-UniRule"/>
</dbReference>
<evidence type="ECO:0000313" key="13">
    <source>
        <dbReference type="EMBL" id="CCH43779.1"/>
    </source>
</evidence>
<feature type="transmembrane region" description="Helical" evidence="11">
    <location>
        <begin position="287"/>
        <end position="309"/>
    </location>
</feature>
<name>K0KR95_WICCF</name>
<dbReference type="FunCoup" id="K0KR95">
    <property type="interactions" value="49"/>
</dbReference>
<proteinExistence type="inferred from homology"/>
<keyword evidence="6 11" id="KW-0812">Transmembrane</keyword>
<dbReference type="Proteomes" id="UP000009328">
    <property type="component" value="Unassembled WGS sequence"/>
</dbReference>
<feature type="transmembrane region" description="Helical" evidence="11">
    <location>
        <begin position="376"/>
        <end position="401"/>
    </location>
</feature>
<evidence type="ECO:0000256" key="9">
    <source>
        <dbReference type="ARBA" id="ARBA00023136"/>
    </source>
</evidence>
<dbReference type="EMBL" id="CAIF01000089">
    <property type="protein sequence ID" value="CCH43779.1"/>
    <property type="molecule type" value="Genomic_DNA"/>
</dbReference>
<feature type="compositionally biased region" description="Polar residues" evidence="12">
    <location>
        <begin position="685"/>
        <end position="694"/>
    </location>
</feature>
<protein>
    <recommendedName>
        <fullName evidence="4 11">Plasma membrane fusion protein PRM1</fullName>
    </recommendedName>
</protein>
<accession>K0KR95</accession>
<dbReference type="GO" id="GO:0032220">
    <property type="term" value="P:plasma membrane fusion involved in cytogamy"/>
    <property type="evidence" value="ECO:0007669"/>
    <property type="project" value="TreeGrafter"/>
</dbReference>
<evidence type="ECO:0000256" key="4">
    <source>
        <dbReference type="ARBA" id="ARBA00017621"/>
    </source>
</evidence>
<comment type="subcellular location">
    <subcellularLocation>
        <location evidence="2 11">Cell membrane</location>
        <topology evidence="2 11">Multi-pass membrane protein</topology>
    </subcellularLocation>
</comment>
<comment type="caution">
    <text evidence="13">The sequence shown here is derived from an EMBL/GenBank/DDBJ whole genome shotgun (WGS) entry which is preliminary data.</text>
</comment>
<feature type="transmembrane region" description="Helical" evidence="11">
    <location>
        <begin position="578"/>
        <end position="601"/>
    </location>
</feature>
<keyword evidence="8 11" id="KW-1133">Transmembrane helix</keyword>
<sequence length="757" mass="86124">MKPYLTLKDRISQAWLNKYTILLILIALKLLLFHQSLNSSLENAKNYTLNTCPTIDTYVSNMISFPHYIAKSSNFLILKTIDEINEKTLDGLGLILTGAENLIIFALDMIIGTYACILVSTIDGAVDVAVNSTEHIIGWVNDSLVDITDDIEDGLTDISKLVNKAVDAAEKVKDFFDGDDSKNDTDAFKHVNLSIDALKNLNIPSSINSKLDELKDKTPDFEEVKNKTENLIKTPFEMIREKLSNTTVMNTQGDELFVPELKTVTICSDNSDKINKFYHDLSKDITIMVKIFVALLVIGSIMALIPIIWEEFRLWRRLRLLEKNVQNNSDPIEIYDQTFNKIPSMIGLKTSNLITTENSLQLKIRWLISYILSSRALILLGIAMAGILAVILQFIILSILIKSMNKANSPFDDITNSITTHIDDSITEWTDSTNDYLQNKETDINEDLFKWVKIATDSVNDTISTFVEDMNDAISTAFNGTILYNPVKTIVGCVIENKLIKIEKGLTWIHDNAEISLPRVEDEYLTQAWSNETTNGTQGDIGGITNKASGMISKTEDLMSSMLKTLIKQYKKSLMFELYISLVLLGLWFLQFIIGLLMLWINQTWFNKNQQPTGILQIGYPRQLTEDEQKLYGYPLTSNLKVINLSNQEKQMYDDNPFNDNNQLNEKPKSSYEMKNPFLDEKYSYNDNGIIPNQDSDDDDKSTLTELPTRRTTRHLTPNPFDEADYADNVSNVLSRSSRYSRYDNDEKNDLGYNNRF</sequence>
<dbReference type="HOGENOM" id="CLU_010191_1_0_1"/>
<keyword evidence="14" id="KW-1185">Reference proteome</keyword>
<evidence type="ECO:0000256" key="1">
    <source>
        <dbReference type="ARBA" id="ARBA00002512"/>
    </source>
</evidence>
<keyword evidence="5 11" id="KW-1003">Cell membrane</keyword>
<comment type="caution">
    <text evidence="11">Lacks conserved residue(s) required for the propagation of feature annotation.</text>
</comment>
<comment type="function">
    <text evidence="1 11">Involved in cell fusion during mating by stabilizing the plasma membrane fusion event.</text>
</comment>
<gene>
    <name evidence="13" type="ORF">BN7_3333</name>
</gene>
<evidence type="ECO:0000256" key="7">
    <source>
        <dbReference type="ARBA" id="ARBA00022971"/>
    </source>
</evidence>
<feature type="transmembrane region" description="Helical" evidence="11">
    <location>
        <begin position="15"/>
        <end position="33"/>
    </location>
</feature>
<dbReference type="GO" id="GO:0005886">
    <property type="term" value="C:plasma membrane"/>
    <property type="evidence" value="ECO:0007669"/>
    <property type="project" value="UniProtKB-SubCell"/>
</dbReference>